<reference evidence="1 2" key="1">
    <citation type="submission" date="2017-11" db="EMBL/GenBank/DDBJ databases">
        <title>Genome sequence of Entomoplasma melaleucae M1 (ATCC 49191).</title>
        <authorList>
            <person name="Lo W.-S."/>
            <person name="Gasparich G.E."/>
            <person name="Kuo C.-H."/>
        </authorList>
    </citation>
    <scope>NUCLEOTIDE SEQUENCE [LARGE SCALE GENOMIC DNA]</scope>
    <source>
        <strain evidence="1 2">M1</strain>
    </source>
</reference>
<dbReference type="Proteomes" id="UP000231896">
    <property type="component" value="Chromosome"/>
</dbReference>
<evidence type="ECO:0000313" key="1">
    <source>
        <dbReference type="EMBL" id="ATZ17796.1"/>
    </source>
</evidence>
<dbReference type="RefSeq" id="WP_028124620.1">
    <property type="nucleotide sequence ID" value="NZ_CP024964.1"/>
</dbReference>
<dbReference type="KEGG" id="eml:EMELA_v1c02230"/>
<proteinExistence type="predicted"/>
<protein>
    <submittedName>
        <fullName evidence="1">Uncharacterized protein</fullName>
    </submittedName>
</protein>
<dbReference type="AlphaFoldDB" id="A0A2K8NW67"/>
<name>A0A2K8NW67_9MOLU</name>
<sequence length="142" mass="16743">MLNIGQIEGYVISKKTLTKQRNDGTYLNMIVGTIENIQDHNQAEVKFDFVAFNEVVDKINNLYEKETVIFEYQLCKMKNKQAKYQYLNAHGVWQYITDKDGKETGPWETKLKITNIIKNQNDKNNQNKDILTTFNEEEIIWD</sequence>
<accession>A0A2K8NW67</accession>
<keyword evidence="2" id="KW-1185">Reference proteome</keyword>
<dbReference type="EMBL" id="CP024964">
    <property type="protein sequence ID" value="ATZ17796.1"/>
    <property type="molecule type" value="Genomic_DNA"/>
</dbReference>
<gene>
    <name evidence="1" type="ORF">EMELA_v1c02230</name>
</gene>
<evidence type="ECO:0000313" key="2">
    <source>
        <dbReference type="Proteomes" id="UP000231896"/>
    </source>
</evidence>
<organism evidence="1 2">
    <name type="scientific">Mesoplasma melaleucae</name>
    <dbReference type="NCBI Taxonomy" id="81459"/>
    <lineage>
        <taxon>Bacteria</taxon>
        <taxon>Bacillati</taxon>
        <taxon>Mycoplasmatota</taxon>
        <taxon>Mollicutes</taxon>
        <taxon>Entomoplasmatales</taxon>
        <taxon>Entomoplasmataceae</taxon>
        <taxon>Mesoplasma</taxon>
    </lineage>
</organism>